<evidence type="ECO:0000313" key="3">
    <source>
        <dbReference type="Proteomes" id="UP000487882"/>
    </source>
</evidence>
<evidence type="ECO:0000313" key="2">
    <source>
        <dbReference type="EMBL" id="MUH60583.1"/>
    </source>
</evidence>
<dbReference type="AlphaFoldDB" id="A0A7K1J7F0"/>
<gene>
    <name evidence="2" type="ORF">GSD1FS_1965</name>
</gene>
<feature type="transmembrane region" description="Helical" evidence="1">
    <location>
        <begin position="6"/>
        <end position="28"/>
    </location>
</feature>
<keyword evidence="1" id="KW-1133">Transmembrane helix</keyword>
<name>A0A7K1J7F0_9BIFI</name>
<keyword evidence="1" id="KW-0812">Transmembrane</keyword>
<accession>A0A7K1J7F0</accession>
<proteinExistence type="predicted"/>
<keyword evidence="1" id="KW-0472">Membrane</keyword>
<dbReference type="Proteomes" id="UP000487882">
    <property type="component" value="Unassembled WGS sequence"/>
</dbReference>
<comment type="caution">
    <text evidence="2">The sequence shown here is derived from an EMBL/GenBank/DDBJ whole genome shotgun (WGS) entry which is preliminary data.</text>
</comment>
<reference evidence="2 3" key="1">
    <citation type="submission" date="2019-09" db="EMBL/GenBank/DDBJ databases">
        <title>Bifidobacterium canis sp. nov., isolated from the digestive tract of German Shepherd dog puppy.</title>
        <authorList>
            <person name="Bunesova V."/>
        </authorList>
    </citation>
    <scope>NUCLEOTIDE SEQUENCE [LARGE SCALE GENOMIC DNA]</scope>
    <source>
        <strain evidence="2 3">GSD1FS</strain>
    </source>
</reference>
<keyword evidence="3" id="KW-1185">Reference proteome</keyword>
<dbReference type="EMBL" id="WNLP01000017">
    <property type="protein sequence ID" value="MUH60583.1"/>
    <property type="molecule type" value="Genomic_DNA"/>
</dbReference>
<protein>
    <submittedName>
        <fullName evidence="2">Uncharacterized protein</fullName>
    </submittedName>
</protein>
<sequence>MKGQKAFIYGLRLLLVSILSLGMVGVILPASRAGLL</sequence>
<evidence type="ECO:0000256" key="1">
    <source>
        <dbReference type="SAM" id="Phobius"/>
    </source>
</evidence>
<organism evidence="2 3">
    <name type="scientific">Bifidobacterium canis</name>
    <dbReference type="NCBI Taxonomy" id="2610880"/>
    <lineage>
        <taxon>Bacteria</taxon>
        <taxon>Bacillati</taxon>
        <taxon>Actinomycetota</taxon>
        <taxon>Actinomycetes</taxon>
        <taxon>Bifidobacteriales</taxon>
        <taxon>Bifidobacteriaceae</taxon>
        <taxon>Bifidobacterium</taxon>
    </lineage>
</organism>